<accession>A0A951U3L2</accession>
<dbReference type="InterPro" id="IPR038725">
    <property type="entry name" value="YdaG_split_barrel_FMN-bd"/>
</dbReference>
<dbReference type="Gene3D" id="2.30.110.10">
    <property type="entry name" value="Electron Transport, Fmn-binding Protein, Chain A"/>
    <property type="match status" value="1"/>
</dbReference>
<dbReference type="PANTHER" id="PTHR34818:SF1">
    <property type="entry name" value="PROTEIN BLI-3"/>
    <property type="match status" value="1"/>
</dbReference>
<evidence type="ECO:0000259" key="1">
    <source>
        <dbReference type="Pfam" id="PF16242"/>
    </source>
</evidence>
<reference evidence="2" key="2">
    <citation type="journal article" date="2022" name="Microbiol. Resour. Announc.">
        <title>Metagenome Sequencing to Explore Phylogenomics of Terrestrial Cyanobacteria.</title>
        <authorList>
            <person name="Ward R.D."/>
            <person name="Stajich J.E."/>
            <person name="Johansen J.R."/>
            <person name="Huntemann M."/>
            <person name="Clum A."/>
            <person name="Foster B."/>
            <person name="Foster B."/>
            <person name="Roux S."/>
            <person name="Palaniappan K."/>
            <person name="Varghese N."/>
            <person name="Mukherjee S."/>
            <person name="Reddy T.B.K."/>
            <person name="Daum C."/>
            <person name="Copeland A."/>
            <person name="Chen I.A."/>
            <person name="Ivanova N.N."/>
            <person name="Kyrpides N.C."/>
            <person name="Shapiro N."/>
            <person name="Eloe-Fadrosh E.A."/>
            <person name="Pietrasiak N."/>
        </authorList>
    </citation>
    <scope>NUCLEOTIDE SEQUENCE</scope>
    <source>
        <strain evidence="2">GSE-TBD4-15B</strain>
    </source>
</reference>
<dbReference type="InterPro" id="IPR052917">
    <property type="entry name" value="Stress-Dev_Protein"/>
</dbReference>
<evidence type="ECO:0000313" key="3">
    <source>
        <dbReference type="Proteomes" id="UP000707356"/>
    </source>
</evidence>
<feature type="domain" description="General stress protein FMN-binding split barrel" evidence="1">
    <location>
        <begin position="14"/>
        <end position="159"/>
    </location>
</feature>
<dbReference type="Proteomes" id="UP000707356">
    <property type="component" value="Unassembled WGS sequence"/>
</dbReference>
<dbReference type="AlphaFoldDB" id="A0A951U3L2"/>
<dbReference type="Pfam" id="PF16242">
    <property type="entry name" value="Pyrid_ox_like"/>
    <property type="match status" value="1"/>
</dbReference>
<organism evidence="2 3">
    <name type="scientific">Pegethrix bostrychoides GSE-TBD4-15B</name>
    <dbReference type="NCBI Taxonomy" id="2839662"/>
    <lineage>
        <taxon>Bacteria</taxon>
        <taxon>Bacillati</taxon>
        <taxon>Cyanobacteriota</taxon>
        <taxon>Cyanophyceae</taxon>
        <taxon>Oculatellales</taxon>
        <taxon>Oculatellaceae</taxon>
        <taxon>Pegethrix</taxon>
    </lineage>
</organism>
<evidence type="ECO:0000313" key="2">
    <source>
        <dbReference type="EMBL" id="MBW4464758.1"/>
    </source>
</evidence>
<name>A0A951U3L2_9CYAN</name>
<protein>
    <submittedName>
        <fullName evidence="2">Pyridoxamine 5'-phosphate oxidase family protein</fullName>
    </submittedName>
</protein>
<proteinExistence type="predicted"/>
<dbReference type="PANTHER" id="PTHR34818">
    <property type="entry name" value="PROTEIN BLI-3"/>
    <property type="match status" value="1"/>
</dbReference>
<dbReference type="InterPro" id="IPR012349">
    <property type="entry name" value="Split_barrel_FMN-bd"/>
</dbReference>
<sequence length="171" mass="19080">MTTTVDHAAHEASLQKLREMVKEIDFCMLTTVRADGGLHSRPMSVNGEIEQNGDLWFFTYADSPKVAEVDHVEQVNVSFSAPGKQQYISMSGKAHLVRDRAKMQQLWKPELKAWFPKELDEPEIALLKVSVETAEYWDSPAGWVAKTLGFVKAAATGEQASSGENEKLNLK</sequence>
<comment type="caution">
    <text evidence="2">The sequence shown here is derived from an EMBL/GenBank/DDBJ whole genome shotgun (WGS) entry which is preliminary data.</text>
</comment>
<dbReference type="EMBL" id="JAHHHV010000020">
    <property type="protein sequence ID" value="MBW4464758.1"/>
    <property type="molecule type" value="Genomic_DNA"/>
</dbReference>
<dbReference type="SUPFAM" id="SSF50475">
    <property type="entry name" value="FMN-binding split barrel"/>
    <property type="match status" value="1"/>
</dbReference>
<reference evidence="2" key="1">
    <citation type="submission" date="2021-05" db="EMBL/GenBank/DDBJ databases">
        <authorList>
            <person name="Pietrasiak N."/>
            <person name="Ward R."/>
            <person name="Stajich J.E."/>
            <person name="Kurbessoian T."/>
        </authorList>
    </citation>
    <scope>NUCLEOTIDE SEQUENCE</scope>
    <source>
        <strain evidence="2">GSE-TBD4-15B</strain>
    </source>
</reference>
<gene>
    <name evidence="2" type="ORF">KME07_04870</name>
</gene>